<dbReference type="EMBL" id="MU620922">
    <property type="protein sequence ID" value="KAI8579159.1"/>
    <property type="molecule type" value="Genomic_DNA"/>
</dbReference>
<protein>
    <submittedName>
        <fullName evidence="1">Uncharacterized protein</fullName>
    </submittedName>
</protein>
<keyword evidence="2" id="KW-1185">Reference proteome</keyword>
<dbReference type="AlphaFoldDB" id="A0AAD5E941"/>
<comment type="caution">
    <text evidence="1">The sequence shown here is derived from an EMBL/GenBank/DDBJ whole genome shotgun (WGS) entry which is preliminary data.</text>
</comment>
<accession>A0AAD5E941</accession>
<dbReference type="RefSeq" id="XP_051444163.1">
    <property type="nucleotide sequence ID" value="XM_051593834.1"/>
</dbReference>
<dbReference type="Proteomes" id="UP001206595">
    <property type="component" value="Unassembled WGS sequence"/>
</dbReference>
<organism evidence="1 2">
    <name type="scientific">Umbelopsis ramanniana AG</name>
    <dbReference type="NCBI Taxonomy" id="1314678"/>
    <lineage>
        <taxon>Eukaryota</taxon>
        <taxon>Fungi</taxon>
        <taxon>Fungi incertae sedis</taxon>
        <taxon>Mucoromycota</taxon>
        <taxon>Mucoromycotina</taxon>
        <taxon>Umbelopsidomycetes</taxon>
        <taxon>Umbelopsidales</taxon>
        <taxon>Umbelopsidaceae</taxon>
        <taxon>Umbelopsis</taxon>
    </lineage>
</organism>
<dbReference type="GeneID" id="75919176"/>
<proteinExistence type="predicted"/>
<name>A0AAD5E941_UMBRA</name>
<gene>
    <name evidence="1" type="ORF">K450DRAFT_68596</name>
</gene>
<sequence>MDKGKEIGKHMLVSHSSLYNKEDEKIAHIDILIHSLEDPDPFSAYQASEALHDYINIGDANCIVDVLHQRQIRVDETSNTHILELLHVLLKHIRKQWKRGSSVDTNYVINLLKLFPVFNEQTTDHFNDVASSSVRSLFLSTAAFALYRGSNLRWCH</sequence>
<evidence type="ECO:0000313" key="2">
    <source>
        <dbReference type="Proteomes" id="UP001206595"/>
    </source>
</evidence>
<evidence type="ECO:0000313" key="1">
    <source>
        <dbReference type="EMBL" id="KAI8579159.1"/>
    </source>
</evidence>
<reference evidence="1" key="2">
    <citation type="journal article" date="2022" name="Proc. Natl. Acad. Sci. U.S.A.">
        <title>Diploid-dominant life cycles characterize the early evolution of Fungi.</title>
        <authorList>
            <person name="Amses K.R."/>
            <person name="Simmons D.R."/>
            <person name="Longcore J.E."/>
            <person name="Mondo S.J."/>
            <person name="Seto K."/>
            <person name="Jeronimo G.H."/>
            <person name="Bonds A.E."/>
            <person name="Quandt C.A."/>
            <person name="Davis W.J."/>
            <person name="Chang Y."/>
            <person name="Federici B.A."/>
            <person name="Kuo A."/>
            <person name="LaButti K."/>
            <person name="Pangilinan J."/>
            <person name="Andreopoulos W."/>
            <person name="Tritt A."/>
            <person name="Riley R."/>
            <person name="Hundley H."/>
            <person name="Johnson J."/>
            <person name="Lipzen A."/>
            <person name="Barry K."/>
            <person name="Lang B.F."/>
            <person name="Cuomo C.A."/>
            <person name="Buchler N.E."/>
            <person name="Grigoriev I.V."/>
            <person name="Spatafora J.W."/>
            <person name="Stajich J.E."/>
            <person name="James T.Y."/>
        </authorList>
    </citation>
    <scope>NUCLEOTIDE SEQUENCE</scope>
    <source>
        <strain evidence="1">AG</strain>
    </source>
</reference>
<reference evidence="1" key="1">
    <citation type="submission" date="2021-06" db="EMBL/GenBank/DDBJ databases">
        <authorList>
            <consortium name="DOE Joint Genome Institute"/>
            <person name="Mondo S.J."/>
            <person name="Amses K.R."/>
            <person name="Simmons D.R."/>
            <person name="Longcore J.E."/>
            <person name="Seto K."/>
            <person name="Alves G.H."/>
            <person name="Bonds A.E."/>
            <person name="Quandt C.A."/>
            <person name="Davis W.J."/>
            <person name="Chang Y."/>
            <person name="Letcher P.M."/>
            <person name="Powell M.J."/>
            <person name="Kuo A."/>
            <person name="Labutti K."/>
            <person name="Pangilinan J."/>
            <person name="Andreopoulos W."/>
            <person name="Tritt A."/>
            <person name="Riley R."/>
            <person name="Hundley H."/>
            <person name="Johnson J."/>
            <person name="Lipzen A."/>
            <person name="Barry K."/>
            <person name="Berbee M.L."/>
            <person name="Buchler N.E."/>
            <person name="Grigoriev I.V."/>
            <person name="Spatafora J.W."/>
            <person name="Stajich J.E."/>
            <person name="James T.Y."/>
        </authorList>
    </citation>
    <scope>NUCLEOTIDE SEQUENCE</scope>
    <source>
        <strain evidence="1">AG</strain>
    </source>
</reference>